<evidence type="ECO:0000313" key="1">
    <source>
        <dbReference type="EMBL" id="MDT0267539.1"/>
    </source>
</evidence>
<reference evidence="2" key="1">
    <citation type="submission" date="2023-07" db="EMBL/GenBank/DDBJ databases">
        <title>30 novel species of actinomycetes from the DSMZ collection.</title>
        <authorList>
            <person name="Nouioui I."/>
        </authorList>
    </citation>
    <scope>NUCLEOTIDE SEQUENCE [LARGE SCALE GENOMIC DNA]</scope>
    <source>
        <strain evidence="2">DSM 44915</strain>
    </source>
</reference>
<proteinExistence type="predicted"/>
<dbReference type="Proteomes" id="UP001183410">
    <property type="component" value="Unassembled WGS sequence"/>
</dbReference>
<keyword evidence="2" id="KW-1185">Reference proteome</keyword>
<protein>
    <submittedName>
        <fullName evidence="1">Uncharacterized protein</fullName>
    </submittedName>
</protein>
<evidence type="ECO:0000313" key="2">
    <source>
        <dbReference type="Proteomes" id="UP001183410"/>
    </source>
</evidence>
<organism evidence="1 2">
    <name type="scientific">Streptomyces chisholmiae</name>
    <dbReference type="NCBI Taxonomy" id="3075540"/>
    <lineage>
        <taxon>Bacteria</taxon>
        <taxon>Bacillati</taxon>
        <taxon>Actinomycetota</taxon>
        <taxon>Actinomycetes</taxon>
        <taxon>Kitasatosporales</taxon>
        <taxon>Streptomycetaceae</taxon>
        <taxon>Streptomyces</taxon>
    </lineage>
</organism>
<accession>A0ABU2JRD0</accession>
<gene>
    <name evidence="1" type="ORF">RM844_14710</name>
</gene>
<comment type="caution">
    <text evidence="1">The sequence shown here is derived from an EMBL/GenBank/DDBJ whole genome shotgun (WGS) entry which is preliminary data.</text>
</comment>
<sequence length="225" mass="24599">MAEPERSTAGGEAAPRAWAADTVGLAEEFLDRAGYCPVPTQLLDVVSGQELDEVTEQLVTIEGLLPENDPAREEVVPVLGVLLGLRYGILSGSPGQTYRAFHPSPGRRDARPHDRAAALRHLRWVDRYGPIDDPLAISARFSLVRLLAPKWLVRSQSSGLAHIVREAARQHTLDRDVVEAARVQGRLVPTDLPPSTQLRLDFTWRVLSLATTLAAQHDSLAETGL</sequence>
<dbReference type="RefSeq" id="WP_311667606.1">
    <property type="nucleotide sequence ID" value="NZ_JAVREO010000007.1"/>
</dbReference>
<name>A0ABU2JRD0_9ACTN</name>
<dbReference type="EMBL" id="JAVREO010000007">
    <property type="protein sequence ID" value="MDT0267539.1"/>
    <property type="molecule type" value="Genomic_DNA"/>
</dbReference>